<evidence type="ECO:0000313" key="2">
    <source>
        <dbReference type="EMBL" id="KAL2073408.1"/>
    </source>
</evidence>
<evidence type="ECO:0000256" key="1">
    <source>
        <dbReference type="SAM" id="MobiDB-lite"/>
    </source>
</evidence>
<accession>A0ABR4CUH2</accession>
<name>A0ABR4CUH2_9HELO</name>
<feature type="compositionally biased region" description="Basic and acidic residues" evidence="1">
    <location>
        <begin position="1"/>
        <end position="23"/>
    </location>
</feature>
<reference evidence="2 3" key="1">
    <citation type="journal article" date="2024" name="Commun. Biol.">
        <title>Comparative genomic analysis of thermophilic fungi reveals convergent evolutionary adaptations and gene losses.</title>
        <authorList>
            <person name="Steindorff A.S."/>
            <person name="Aguilar-Pontes M.V."/>
            <person name="Robinson A.J."/>
            <person name="Andreopoulos B."/>
            <person name="LaButti K."/>
            <person name="Kuo A."/>
            <person name="Mondo S."/>
            <person name="Riley R."/>
            <person name="Otillar R."/>
            <person name="Haridas S."/>
            <person name="Lipzen A."/>
            <person name="Grimwood J."/>
            <person name="Schmutz J."/>
            <person name="Clum A."/>
            <person name="Reid I.D."/>
            <person name="Moisan M.C."/>
            <person name="Butler G."/>
            <person name="Nguyen T.T.M."/>
            <person name="Dewar K."/>
            <person name="Conant G."/>
            <person name="Drula E."/>
            <person name="Henrissat B."/>
            <person name="Hansel C."/>
            <person name="Singer S."/>
            <person name="Hutchinson M.I."/>
            <person name="de Vries R.P."/>
            <person name="Natvig D.O."/>
            <person name="Powell A.J."/>
            <person name="Tsang A."/>
            <person name="Grigoriev I.V."/>
        </authorList>
    </citation>
    <scope>NUCLEOTIDE SEQUENCE [LARGE SCALE GENOMIC DNA]</scope>
    <source>
        <strain evidence="2 3">CBS 494.80</strain>
    </source>
</reference>
<feature type="compositionally biased region" description="Basic and acidic residues" evidence="1">
    <location>
        <begin position="69"/>
        <end position="98"/>
    </location>
</feature>
<evidence type="ECO:0000313" key="3">
    <source>
        <dbReference type="Proteomes" id="UP001595075"/>
    </source>
</evidence>
<proteinExistence type="predicted"/>
<dbReference type="Proteomes" id="UP001595075">
    <property type="component" value="Unassembled WGS sequence"/>
</dbReference>
<feature type="region of interest" description="Disordered" evidence="1">
    <location>
        <begin position="1"/>
        <end position="98"/>
    </location>
</feature>
<protein>
    <submittedName>
        <fullName evidence="2">Uncharacterized protein</fullName>
    </submittedName>
</protein>
<organism evidence="2 3">
    <name type="scientific">Oculimacula yallundae</name>
    <dbReference type="NCBI Taxonomy" id="86028"/>
    <lineage>
        <taxon>Eukaryota</taxon>
        <taxon>Fungi</taxon>
        <taxon>Dikarya</taxon>
        <taxon>Ascomycota</taxon>
        <taxon>Pezizomycotina</taxon>
        <taxon>Leotiomycetes</taxon>
        <taxon>Helotiales</taxon>
        <taxon>Ploettnerulaceae</taxon>
        <taxon>Oculimacula</taxon>
    </lineage>
</organism>
<keyword evidence="3" id="KW-1185">Reference proteome</keyword>
<dbReference type="EMBL" id="JAZHXI010000003">
    <property type="protein sequence ID" value="KAL2073408.1"/>
    <property type="molecule type" value="Genomic_DNA"/>
</dbReference>
<sequence>MSDGKSKAEIIAERLSNLEKPEEPPVASDWDSANPNINVKAGERQEELSNSEVADTGLETGAASQGSGVREEGGADLSKVGREGKDGLDGPPKDAKAK</sequence>
<gene>
    <name evidence="2" type="ORF">VTL71DRAFT_10732</name>
</gene>
<comment type="caution">
    <text evidence="2">The sequence shown here is derived from an EMBL/GenBank/DDBJ whole genome shotgun (WGS) entry which is preliminary data.</text>
</comment>